<dbReference type="EMBL" id="CP059274">
    <property type="protein sequence ID" value="QLQ82459.1"/>
    <property type="molecule type" value="Genomic_DNA"/>
</dbReference>
<dbReference type="AlphaFoldDB" id="A0A7H9HZ74"/>
<reference evidence="1 2" key="1">
    <citation type="submission" date="2020-06" db="EMBL/GenBank/DDBJ databases">
        <title>The yeast mating-type switching endonuclease HO is a domesticated member of an unorthodox homing genetic element family.</title>
        <authorList>
            <person name="Coughlan A.Y."/>
            <person name="Lombardi L."/>
            <person name="Braun-Galleani S."/>
            <person name="Martos A.R."/>
            <person name="Galeote V."/>
            <person name="Bigey F."/>
            <person name="Dequin S."/>
            <person name="Byrne K.P."/>
            <person name="Wolfe K.H."/>
        </authorList>
    </citation>
    <scope>NUCLEOTIDE SEQUENCE [LARGE SCALE GENOMIC DNA]</scope>
    <source>
        <strain evidence="1 2">CBS2947</strain>
    </source>
</reference>
<organism evidence="1 2">
    <name type="scientific">Torulaspora globosa</name>
    <dbReference type="NCBI Taxonomy" id="48254"/>
    <lineage>
        <taxon>Eukaryota</taxon>
        <taxon>Fungi</taxon>
        <taxon>Dikarya</taxon>
        <taxon>Ascomycota</taxon>
        <taxon>Saccharomycotina</taxon>
        <taxon>Saccharomycetes</taxon>
        <taxon>Saccharomycetales</taxon>
        <taxon>Saccharomycetaceae</taxon>
        <taxon>Torulaspora</taxon>
    </lineage>
</organism>
<sequence length="388" mass="43507">MVMAAGFSFAGELPIELGEKTPKVLKGNGEIVTARNACLSAITSDGGDVLSRIDVLLEYVGKILGLEVVEQTLEYEIVVAVVDAAFLEQEISLEMLERAYGSPLAESAWESSGGCLKRGVGLLQFVEQEHVRAFDSETRQNLFKVINTLKLELQFLQQMSMVVLSLSKLRSKVYSGRRDAVLDFRDQDVAELATNSLLYAKLVIGCYDTAMKCSTSCVVNKPLLSYLNCLTFLLMSLDQYSKDQCGVAVGMVEQAIRYLSQIVPADRLSDSILASRKKTDFLKNAIGKRTKNPRKTLRWISRSRKEELIPVLALTLDDFVIPLSQLLRYRYRQMNEKLAYQKVESDEANLRKLFPRGKAPELKGSQWFFNRETSRLQEATGASTTGYY</sequence>
<proteinExistence type="predicted"/>
<dbReference type="Pfam" id="PF17306">
    <property type="entry name" value="DUF5355"/>
    <property type="match status" value="1"/>
</dbReference>
<dbReference type="OrthoDB" id="4031940at2759"/>
<evidence type="ECO:0000313" key="1">
    <source>
        <dbReference type="EMBL" id="QLQ82459.1"/>
    </source>
</evidence>
<accession>A0A7H9HZ74</accession>
<name>A0A7H9HZ74_9SACH</name>
<evidence type="ECO:0008006" key="3">
    <source>
        <dbReference type="Google" id="ProtNLM"/>
    </source>
</evidence>
<evidence type="ECO:0000313" key="2">
    <source>
        <dbReference type="Proteomes" id="UP000510647"/>
    </source>
</evidence>
<keyword evidence="2" id="KW-1185">Reference proteome</keyword>
<dbReference type="Proteomes" id="UP000510647">
    <property type="component" value="Chromosome 8"/>
</dbReference>
<protein>
    <recommendedName>
        <fullName evidence="3">BRO1 domain-containing protein</fullName>
    </recommendedName>
</protein>
<gene>
    <name evidence="1" type="ORF">HG537_0H02210</name>
</gene>
<dbReference type="InterPro" id="IPR035278">
    <property type="entry name" value="DUF5355"/>
</dbReference>